<comment type="subcellular location">
    <subcellularLocation>
        <location evidence="1">Cell membrane</location>
        <topology evidence="1">Multi-pass membrane protein</topology>
    </subcellularLocation>
</comment>
<dbReference type="GO" id="GO:0022857">
    <property type="term" value="F:transmembrane transporter activity"/>
    <property type="evidence" value="ECO:0007669"/>
    <property type="project" value="InterPro"/>
</dbReference>
<dbReference type="eggNOG" id="COG2814">
    <property type="taxonomic scope" value="Bacteria"/>
</dbReference>
<feature type="transmembrane region" description="Helical" evidence="7">
    <location>
        <begin position="12"/>
        <end position="31"/>
    </location>
</feature>
<feature type="transmembrane region" description="Helical" evidence="7">
    <location>
        <begin position="107"/>
        <end position="126"/>
    </location>
</feature>
<accession>A0A081P1B5</accession>
<evidence type="ECO:0000256" key="5">
    <source>
        <dbReference type="ARBA" id="ARBA00022989"/>
    </source>
</evidence>
<dbReference type="Proteomes" id="UP000028123">
    <property type="component" value="Unassembled WGS sequence"/>
</dbReference>
<evidence type="ECO:0000256" key="2">
    <source>
        <dbReference type="ARBA" id="ARBA00022448"/>
    </source>
</evidence>
<dbReference type="RefSeq" id="WP_036685791.1">
    <property type="nucleotide sequence ID" value="NZ_JNVM01000016.1"/>
</dbReference>
<protein>
    <submittedName>
        <fullName evidence="9">MFS transporter</fullName>
    </submittedName>
</protein>
<comment type="caution">
    <text evidence="9">The sequence shown here is derived from an EMBL/GenBank/DDBJ whole genome shotgun (WGS) entry which is preliminary data.</text>
</comment>
<feature type="transmembrane region" description="Helical" evidence="7">
    <location>
        <begin position="243"/>
        <end position="261"/>
    </location>
</feature>
<keyword evidence="5 7" id="KW-1133">Transmembrane helix</keyword>
<evidence type="ECO:0000313" key="9">
    <source>
        <dbReference type="EMBL" id="KEQ24488.1"/>
    </source>
</evidence>
<keyword evidence="6 7" id="KW-0472">Membrane</keyword>
<feature type="transmembrane region" description="Helical" evidence="7">
    <location>
        <begin position="76"/>
        <end position="95"/>
    </location>
</feature>
<proteinExistence type="predicted"/>
<sequence length="400" mass="42996">MKSTTAERMNHTIFVLVTLLYWCTLYVYVPILSPYLDHLGASYTMAGIVLGSYGLTQIVLRLPLGITSDRFKSRKPFILLGMLCTAASCLCFALGEQLGWAFAGRVLSGVGASTWVAFTVMYAGIYRGEQATRAMGTISLLTVAGQLFGMSMSGYLVKWGGWNAAFWTGTVIGLAGLALAFLLKEPQESGDRSPMRFADLAPVMKDRLLLKVSSLSILAHSVLFITMFGFTPSYALSLGADEAGLTLLVFAFMIPHAVSSFMTGKVFAPRFGAWNVVLLGFAVSAVCSAATSLVPGFGLLLLTQAVNGFFQGLHFPLLLGLSIQHIPEQKRATAMGLYQAVYAIGMFAGPFLAGGLNEWAGLKSGFYLAGVLGASAVGLTLFWFRPRRQRSDASRSSLSR</sequence>
<evidence type="ECO:0000313" key="10">
    <source>
        <dbReference type="Proteomes" id="UP000028123"/>
    </source>
</evidence>
<dbReference type="PROSITE" id="PS50850">
    <property type="entry name" value="MFS"/>
    <property type="match status" value="1"/>
</dbReference>
<dbReference type="GO" id="GO:0005886">
    <property type="term" value="C:plasma membrane"/>
    <property type="evidence" value="ECO:0007669"/>
    <property type="project" value="UniProtKB-SubCell"/>
</dbReference>
<evidence type="ECO:0000259" key="8">
    <source>
        <dbReference type="PROSITE" id="PS50850"/>
    </source>
</evidence>
<dbReference type="OrthoDB" id="9607at2"/>
<feature type="transmembrane region" description="Helical" evidence="7">
    <location>
        <begin position="300"/>
        <end position="323"/>
    </location>
</feature>
<dbReference type="Pfam" id="PF07690">
    <property type="entry name" value="MFS_1"/>
    <property type="match status" value="1"/>
</dbReference>
<feature type="transmembrane region" description="Helical" evidence="7">
    <location>
        <begin position="365"/>
        <end position="384"/>
    </location>
</feature>
<keyword evidence="2" id="KW-0813">Transport</keyword>
<gene>
    <name evidence="9" type="ORF">ET33_09425</name>
</gene>
<feature type="transmembrane region" description="Helical" evidence="7">
    <location>
        <begin position="273"/>
        <end position="294"/>
    </location>
</feature>
<dbReference type="InterPro" id="IPR036259">
    <property type="entry name" value="MFS_trans_sf"/>
</dbReference>
<feature type="transmembrane region" description="Helical" evidence="7">
    <location>
        <begin position="138"/>
        <end position="158"/>
    </location>
</feature>
<name>A0A081P1B5_9BACL</name>
<dbReference type="PANTHER" id="PTHR23517">
    <property type="entry name" value="RESISTANCE PROTEIN MDTM, PUTATIVE-RELATED-RELATED"/>
    <property type="match status" value="1"/>
</dbReference>
<evidence type="ECO:0000256" key="7">
    <source>
        <dbReference type="SAM" id="Phobius"/>
    </source>
</evidence>
<organism evidence="9 10">
    <name type="scientific">Paenibacillus tyrfis</name>
    <dbReference type="NCBI Taxonomy" id="1501230"/>
    <lineage>
        <taxon>Bacteria</taxon>
        <taxon>Bacillati</taxon>
        <taxon>Bacillota</taxon>
        <taxon>Bacilli</taxon>
        <taxon>Bacillales</taxon>
        <taxon>Paenibacillaceae</taxon>
        <taxon>Paenibacillus</taxon>
    </lineage>
</organism>
<dbReference type="CDD" id="cd17490">
    <property type="entry name" value="MFS_YxlH_like"/>
    <property type="match status" value="1"/>
</dbReference>
<keyword evidence="10" id="KW-1185">Reference proteome</keyword>
<dbReference type="InterPro" id="IPR005829">
    <property type="entry name" value="Sugar_transporter_CS"/>
</dbReference>
<evidence type="ECO:0000256" key="1">
    <source>
        <dbReference type="ARBA" id="ARBA00004651"/>
    </source>
</evidence>
<feature type="transmembrane region" description="Helical" evidence="7">
    <location>
        <begin position="208"/>
        <end position="231"/>
    </location>
</feature>
<reference evidence="9 10" key="1">
    <citation type="submission" date="2014-06" db="EMBL/GenBank/DDBJ databases">
        <title>Draft genome sequence of Paenibacillus sp. MSt1.</title>
        <authorList>
            <person name="Aw Y.K."/>
            <person name="Ong K.S."/>
            <person name="Gan H.M."/>
            <person name="Lee S.M."/>
        </authorList>
    </citation>
    <scope>NUCLEOTIDE SEQUENCE [LARGE SCALE GENOMIC DNA]</scope>
    <source>
        <strain evidence="9 10">MSt1</strain>
    </source>
</reference>
<dbReference type="AlphaFoldDB" id="A0A081P1B5"/>
<keyword evidence="4 7" id="KW-0812">Transmembrane</keyword>
<evidence type="ECO:0000256" key="6">
    <source>
        <dbReference type="ARBA" id="ARBA00023136"/>
    </source>
</evidence>
<dbReference type="PROSITE" id="PS00217">
    <property type="entry name" value="SUGAR_TRANSPORT_2"/>
    <property type="match status" value="1"/>
</dbReference>
<dbReference type="InterPro" id="IPR011701">
    <property type="entry name" value="MFS"/>
</dbReference>
<dbReference type="InterPro" id="IPR050171">
    <property type="entry name" value="MFS_Transporters"/>
</dbReference>
<feature type="transmembrane region" description="Helical" evidence="7">
    <location>
        <begin position="335"/>
        <end position="353"/>
    </location>
</feature>
<dbReference type="EMBL" id="JNVM01000016">
    <property type="protein sequence ID" value="KEQ24488.1"/>
    <property type="molecule type" value="Genomic_DNA"/>
</dbReference>
<dbReference type="InterPro" id="IPR020846">
    <property type="entry name" value="MFS_dom"/>
</dbReference>
<keyword evidence="3" id="KW-1003">Cell membrane</keyword>
<evidence type="ECO:0000256" key="3">
    <source>
        <dbReference type="ARBA" id="ARBA00022475"/>
    </source>
</evidence>
<feature type="transmembrane region" description="Helical" evidence="7">
    <location>
        <begin position="43"/>
        <end position="64"/>
    </location>
</feature>
<dbReference type="Gene3D" id="1.20.1250.20">
    <property type="entry name" value="MFS general substrate transporter like domains"/>
    <property type="match status" value="2"/>
</dbReference>
<evidence type="ECO:0000256" key="4">
    <source>
        <dbReference type="ARBA" id="ARBA00022692"/>
    </source>
</evidence>
<feature type="domain" description="Major facilitator superfamily (MFS) profile" evidence="8">
    <location>
        <begin position="10"/>
        <end position="388"/>
    </location>
</feature>
<feature type="transmembrane region" description="Helical" evidence="7">
    <location>
        <begin position="164"/>
        <end position="183"/>
    </location>
</feature>
<dbReference type="SUPFAM" id="SSF103473">
    <property type="entry name" value="MFS general substrate transporter"/>
    <property type="match status" value="1"/>
</dbReference>